<dbReference type="Pfam" id="PF04542">
    <property type="entry name" value="Sigma70_r2"/>
    <property type="match status" value="1"/>
</dbReference>
<comment type="caution">
    <text evidence="7">The sequence shown here is derived from an EMBL/GenBank/DDBJ whole genome shotgun (WGS) entry which is preliminary data.</text>
</comment>
<dbReference type="RefSeq" id="WP_354465606.1">
    <property type="nucleotide sequence ID" value="NZ_JBEPMM010000003.1"/>
</dbReference>
<dbReference type="InterPro" id="IPR013249">
    <property type="entry name" value="RNA_pol_sigma70_r4_t2"/>
</dbReference>
<dbReference type="InterPro" id="IPR039425">
    <property type="entry name" value="RNA_pol_sigma-70-like"/>
</dbReference>
<dbReference type="InterPro" id="IPR007627">
    <property type="entry name" value="RNA_pol_sigma70_r2"/>
</dbReference>
<dbReference type="PANTHER" id="PTHR43133:SF63">
    <property type="entry name" value="RNA POLYMERASE SIGMA FACTOR FECI-RELATED"/>
    <property type="match status" value="1"/>
</dbReference>
<dbReference type="PANTHER" id="PTHR43133">
    <property type="entry name" value="RNA POLYMERASE ECF-TYPE SIGMA FACTO"/>
    <property type="match status" value="1"/>
</dbReference>
<evidence type="ECO:0000259" key="6">
    <source>
        <dbReference type="Pfam" id="PF08281"/>
    </source>
</evidence>
<dbReference type="EMBL" id="JBEPMM010000003">
    <property type="protein sequence ID" value="MET3691964.1"/>
    <property type="molecule type" value="Genomic_DNA"/>
</dbReference>
<dbReference type="InterPro" id="IPR036388">
    <property type="entry name" value="WH-like_DNA-bd_sf"/>
</dbReference>
<protein>
    <submittedName>
        <fullName evidence="7">RNA polymerase sigma-70 factor (ECF subfamily)</fullName>
    </submittedName>
</protein>
<keyword evidence="4" id="KW-0804">Transcription</keyword>
<dbReference type="Proteomes" id="UP001549145">
    <property type="component" value="Unassembled WGS sequence"/>
</dbReference>
<feature type="domain" description="RNA polymerase sigma-70 region 2" evidence="5">
    <location>
        <begin position="4"/>
        <end position="70"/>
    </location>
</feature>
<evidence type="ECO:0000256" key="1">
    <source>
        <dbReference type="ARBA" id="ARBA00010641"/>
    </source>
</evidence>
<evidence type="ECO:0000313" key="7">
    <source>
        <dbReference type="EMBL" id="MET3691964.1"/>
    </source>
</evidence>
<evidence type="ECO:0000256" key="2">
    <source>
        <dbReference type="ARBA" id="ARBA00023015"/>
    </source>
</evidence>
<proteinExistence type="inferred from homology"/>
<evidence type="ECO:0000256" key="4">
    <source>
        <dbReference type="ARBA" id="ARBA00023163"/>
    </source>
</evidence>
<dbReference type="Pfam" id="PF08281">
    <property type="entry name" value="Sigma70_r4_2"/>
    <property type="match status" value="1"/>
</dbReference>
<sequence>MAILYRSHCEALLRFLSRKVGRHEASDLMHETFIRVARAEQGRTVLHNERAFLFQVAANLAVDHNRAQVRQSRLLSPVEIDDLLAVTDEAPGPDRQAQGRLDLQNLAAALRELPPRRAEAFRLSRIEGVSHAYIAARLGVSLRTVEAEVRMALDHCADRLRSSGIPD</sequence>
<dbReference type="SUPFAM" id="SSF88946">
    <property type="entry name" value="Sigma2 domain of RNA polymerase sigma factors"/>
    <property type="match status" value="1"/>
</dbReference>
<keyword evidence="2" id="KW-0805">Transcription regulation</keyword>
<evidence type="ECO:0000313" key="8">
    <source>
        <dbReference type="Proteomes" id="UP001549145"/>
    </source>
</evidence>
<dbReference type="InterPro" id="IPR013324">
    <property type="entry name" value="RNA_pol_sigma_r3/r4-like"/>
</dbReference>
<keyword evidence="8" id="KW-1185">Reference proteome</keyword>
<reference evidence="7 8" key="1">
    <citation type="submission" date="2024-06" db="EMBL/GenBank/DDBJ databases">
        <title>Genomic Encyclopedia of Type Strains, Phase IV (KMG-IV): sequencing the most valuable type-strain genomes for metagenomic binning, comparative biology and taxonomic classification.</title>
        <authorList>
            <person name="Goeker M."/>
        </authorList>
    </citation>
    <scope>NUCLEOTIDE SEQUENCE [LARGE SCALE GENOMIC DNA]</scope>
    <source>
        <strain evidence="7 8">DSM 21331</strain>
    </source>
</reference>
<evidence type="ECO:0000259" key="5">
    <source>
        <dbReference type="Pfam" id="PF04542"/>
    </source>
</evidence>
<keyword evidence="3" id="KW-0731">Sigma factor</keyword>
<gene>
    <name evidence="7" type="ORF">ABID43_001495</name>
</gene>
<dbReference type="InterPro" id="IPR013325">
    <property type="entry name" value="RNA_pol_sigma_r2"/>
</dbReference>
<accession>A0ABV2L2U3</accession>
<dbReference type="NCBIfam" id="TIGR02937">
    <property type="entry name" value="sigma70-ECF"/>
    <property type="match status" value="1"/>
</dbReference>
<dbReference type="InterPro" id="IPR014284">
    <property type="entry name" value="RNA_pol_sigma-70_dom"/>
</dbReference>
<dbReference type="Gene3D" id="1.10.1740.10">
    <property type="match status" value="1"/>
</dbReference>
<dbReference type="SUPFAM" id="SSF88659">
    <property type="entry name" value="Sigma3 and sigma4 domains of RNA polymerase sigma factors"/>
    <property type="match status" value="1"/>
</dbReference>
<feature type="domain" description="RNA polymerase sigma factor 70 region 4 type 2" evidence="6">
    <location>
        <begin position="104"/>
        <end position="156"/>
    </location>
</feature>
<name>A0ABV2L2U3_9HYPH</name>
<comment type="similarity">
    <text evidence="1">Belongs to the sigma-70 factor family. ECF subfamily.</text>
</comment>
<dbReference type="Gene3D" id="1.10.10.10">
    <property type="entry name" value="Winged helix-like DNA-binding domain superfamily/Winged helix DNA-binding domain"/>
    <property type="match status" value="1"/>
</dbReference>
<evidence type="ECO:0000256" key="3">
    <source>
        <dbReference type="ARBA" id="ARBA00023082"/>
    </source>
</evidence>
<organism evidence="7 8">
    <name type="scientific">Methylobacterium goesingense</name>
    <dbReference type="NCBI Taxonomy" id="243690"/>
    <lineage>
        <taxon>Bacteria</taxon>
        <taxon>Pseudomonadati</taxon>
        <taxon>Pseudomonadota</taxon>
        <taxon>Alphaproteobacteria</taxon>
        <taxon>Hyphomicrobiales</taxon>
        <taxon>Methylobacteriaceae</taxon>
        <taxon>Methylobacterium</taxon>
    </lineage>
</organism>